<dbReference type="Gene3D" id="6.10.250.690">
    <property type="match status" value="1"/>
</dbReference>
<dbReference type="PROSITE" id="PS50110">
    <property type="entry name" value="RESPONSE_REGULATORY"/>
    <property type="match status" value="1"/>
</dbReference>
<dbReference type="SMART" id="SM00862">
    <property type="entry name" value="Trans_reg_C"/>
    <property type="match status" value="1"/>
</dbReference>
<dbReference type="InterPro" id="IPR011006">
    <property type="entry name" value="CheY-like_superfamily"/>
</dbReference>
<feature type="domain" description="Response regulatory" evidence="4">
    <location>
        <begin position="4"/>
        <end position="117"/>
    </location>
</feature>
<feature type="DNA-binding region" description="OmpR/PhoB-type" evidence="3">
    <location>
        <begin position="126"/>
        <end position="225"/>
    </location>
</feature>
<dbReference type="PROSITE" id="PS51755">
    <property type="entry name" value="OMPR_PHOB"/>
    <property type="match status" value="1"/>
</dbReference>
<accession>A0ABY5LG62</accession>
<dbReference type="EMBL" id="CP102096">
    <property type="protein sequence ID" value="UUM31022.1"/>
    <property type="molecule type" value="Genomic_DNA"/>
</dbReference>
<gene>
    <name evidence="6" type="ORF">NP165_02405</name>
</gene>
<dbReference type="RefSeq" id="WP_257084748.1">
    <property type="nucleotide sequence ID" value="NZ_CP102096.1"/>
</dbReference>
<dbReference type="InterPro" id="IPR036388">
    <property type="entry name" value="WH-like_DNA-bd_sf"/>
</dbReference>
<dbReference type="Gene3D" id="3.40.50.2300">
    <property type="match status" value="1"/>
</dbReference>
<name>A0ABY5LG62_9VIBR</name>
<dbReference type="CDD" id="cd17620">
    <property type="entry name" value="REC_OmpR_KdpE-like"/>
    <property type="match status" value="1"/>
</dbReference>
<evidence type="ECO:0000259" key="4">
    <source>
        <dbReference type="PROSITE" id="PS50110"/>
    </source>
</evidence>
<dbReference type="InterPro" id="IPR039420">
    <property type="entry name" value="WalR-like"/>
</dbReference>
<evidence type="ECO:0000256" key="2">
    <source>
        <dbReference type="PROSITE-ProRule" id="PRU00169"/>
    </source>
</evidence>
<reference evidence="6" key="1">
    <citation type="submission" date="2022-07" db="EMBL/GenBank/DDBJ databases">
        <title>Complete genome of Vibrio japonicus strain JCM 31412T and phylogenomic assessment of the Nereis clade of the genus Vibrio.</title>
        <authorList>
            <person name="Shlafstein M.D."/>
            <person name="Emsley S.A."/>
            <person name="Ushijima B."/>
            <person name="Videau P."/>
            <person name="Saw J.H."/>
        </authorList>
    </citation>
    <scope>NUCLEOTIDE SEQUENCE</scope>
    <source>
        <strain evidence="6">JCM 31412</strain>
    </source>
</reference>
<dbReference type="Pfam" id="PF00072">
    <property type="entry name" value="Response_reg"/>
    <property type="match status" value="1"/>
</dbReference>
<keyword evidence="7" id="KW-1185">Reference proteome</keyword>
<dbReference type="SMART" id="SM00448">
    <property type="entry name" value="REC"/>
    <property type="match status" value="1"/>
</dbReference>
<keyword evidence="2" id="KW-0597">Phosphoprotein</keyword>
<dbReference type="InterPro" id="IPR001867">
    <property type="entry name" value="OmpR/PhoB-type_DNA-bd"/>
</dbReference>
<dbReference type="PANTHER" id="PTHR48111:SF50">
    <property type="entry name" value="KDP OPERON TRANSCRIPTIONAL REGULATORY PROTEIN KDPE"/>
    <property type="match status" value="1"/>
</dbReference>
<evidence type="ECO:0000256" key="3">
    <source>
        <dbReference type="PROSITE-ProRule" id="PRU01091"/>
    </source>
</evidence>
<dbReference type="PANTHER" id="PTHR48111">
    <property type="entry name" value="REGULATOR OF RPOS"/>
    <property type="match status" value="1"/>
</dbReference>
<organism evidence="6 7">
    <name type="scientific">Vibrio japonicus</name>
    <dbReference type="NCBI Taxonomy" id="1824638"/>
    <lineage>
        <taxon>Bacteria</taxon>
        <taxon>Pseudomonadati</taxon>
        <taxon>Pseudomonadota</taxon>
        <taxon>Gammaproteobacteria</taxon>
        <taxon>Vibrionales</taxon>
        <taxon>Vibrionaceae</taxon>
        <taxon>Vibrio</taxon>
    </lineage>
</organism>
<dbReference type="CDD" id="cd00383">
    <property type="entry name" value="trans_reg_C"/>
    <property type="match status" value="1"/>
</dbReference>
<evidence type="ECO:0000256" key="1">
    <source>
        <dbReference type="ARBA" id="ARBA00023125"/>
    </source>
</evidence>
<dbReference type="Gene3D" id="1.10.10.10">
    <property type="entry name" value="Winged helix-like DNA-binding domain superfamily/Winged helix DNA-binding domain"/>
    <property type="match status" value="1"/>
</dbReference>
<evidence type="ECO:0000259" key="5">
    <source>
        <dbReference type="PROSITE" id="PS51755"/>
    </source>
</evidence>
<sequence length="227" mass="25608">MSIKIVVIDDEPQIRRMLRVALGSEGYEVIEAENGKAGLNAVARNQPNLVMLDLGLPDMDGQQVLKELRSWSPVPVMVLSVRDQDKEKVEALDCGAQDYVTKPFSVLELLARIRVCLRDNIKPEQKAVLDDGNLRIDLSKREVKYDNTLVDLTPKEYGVLSTLALSPNCVITQTQLLKEIWGPSHVEDTHYLRIVVSHLRQKLGDDSLNPKYLRTEPGVGYRFCLEN</sequence>
<evidence type="ECO:0000313" key="6">
    <source>
        <dbReference type="EMBL" id="UUM31022.1"/>
    </source>
</evidence>
<dbReference type="Pfam" id="PF00486">
    <property type="entry name" value="Trans_reg_C"/>
    <property type="match status" value="1"/>
</dbReference>
<dbReference type="InterPro" id="IPR001789">
    <property type="entry name" value="Sig_transdc_resp-reg_receiver"/>
</dbReference>
<protein>
    <submittedName>
        <fullName evidence="6">Response regulator</fullName>
    </submittedName>
</protein>
<feature type="domain" description="OmpR/PhoB-type" evidence="5">
    <location>
        <begin position="126"/>
        <end position="225"/>
    </location>
</feature>
<proteinExistence type="predicted"/>
<dbReference type="SUPFAM" id="SSF52172">
    <property type="entry name" value="CheY-like"/>
    <property type="match status" value="1"/>
</dbReference>
<dbReference type="Proteomes" id="UP001058602">
    <property type="component" value="Chromosome 1"/>
</dbReference>
<feature type="modified residue" description="4-aspartylphosphate" evidence="2">
    <location>
        <position position="53"/>
    </location>
</feature>
<keyword evidence="1 3" id="KW-0238">DNA-binding</keyword>
<evidence type="ECO:0000313" key="7">
    <source>
        <dbReference type="Proteomes" id="UP001058602"/>
    </source>
</evidence>